<sequence length="116" mass="13108">MRPATIQNSTGQEIGMLYYINAGKPHRHAGNRGGVQVTARLILHRNNTRDYREVIASLLQDQGCEISGNEVGITITICEETCRTRQAMFLWIQRTIHAHISFYMDAKTRAFAPFAS</sequence>
<name>A0A1G2R3S6_9BACT</name>
<dbReference type="EMBL" id="MHTV01000010">
    <property type="protein sequence ID" value="OHA67453.1"/>
    <property type="molecule type" value="Genomic_DNA"/>
</dbReference>
<proteinExistence type="predicted"/>
<evidence type="ECO:0000313" key="1">
    <source>
        <dbReference type="EMBL" id="OHA67453.1"/>
    </source>
</evidence>
<accession>A0A1G2R3S6</accession>
<reference evidence="1 2" key="1">
    <citation type="journal article" date="2016" name="Nat. Commun.">
        <title>Thousands of microbial genomes shed light on interconnected biogeochemical processes in an aquifer system.</title>
        <authorList>
            <person name="Anantharaman K."/>
            <person name="Brown C.T."/>
            <person name="Hug L.A."/>
            <person name="Sharon I."/>
            <person name="Castelle C.J."/>
            <person name="Probst A.J."/>
            <person name="Thomas B.C."/>
            <person name="Singh A."/>
            <person name="Wilkins M.J."/>
            <person name="Karaoz U."/>
            <person name="Brodie E.L."/>
            <person name="Williams K.H."/>
            <person name="Hubbard S.S."/>
            <person name="Banfield J.F."/>
        </authorList>
    </citation>
    <scope>NUCLEOTIDE SEQUENCE [LARGE SCALE GENOMIC DNA]</scope>
</reference>
<protein>
    <submittedName>
        <fullName evidence="1">Uncharacterized protein</fullName>
    </submittedName>
</protein>
<dbReference type="AlphaFoldDB" id="A0A1G2R3S6"/>
<evidence type="ECO:0000313" key="2">
    <source>
        <dbReference type="Proteomes" id="UP000178092"/>
    </source>
</evidence>
<gene>
    <name evidence="1" type="ORF">A3C04_00820</name>
</gene>
<organism evidence="1 2">
    <name type="scientific">Candidatus Wildermuthbacteria bacterium RIFCSPHIGHO2_02_FULL_45_25</name>
    <dbReference type="NCBI Taxonomy" id="1802450"/>
    <lineage>
        <taxon>Bacteria</taxon>
        <taxon>Candidatus Wildermuthiibacteriota</taxon>
    </lineage>
</organism>
<comment type="caution">
    <text evidence="1">The sequence shown here is derived from an EMBL/GenBank/DDBJ whole genome shotgun (WGS) entry which is preliminary data.</text>
</comment>
<dbReference type="Proteomes" id="UP000178092">
    <property type="component" value="Unassembled WGS sequence"/>
</dbReference>